<dbReference type="InterPro" id="IPR029063">
    <property type="entry name" value="SAM-dependent_MTases_sf"/>
</dbReference>
<dbReference type="EMBL" id="CP096659">
    <property type="protein sequence ID" value="UPV75077.1"/>
    <property type="molecule type" value="Genomic_DNA"/>
</dbReference>
<keyword evidence="3" id="KW-1185">Reference proteome</keyword>
<dbReference type="PANTHER" id="PTHR42912">
    <property type="entry name" value="METHYLTRANSFERASE"/>
    <property type="match status" value="1"/>
</dbReference>
<dbReference type="Proteomes" id="UP000830729">
    <property type="component" value="Chromosome"/>
</dbReference>
<dbReference type="SUPFAM" id="SSF53335">
    <property type="entry name" value="S-adenosyl-L-methionine-dependent methyltransferases"/>
    <property type="match status" value="1"/>
</dbReference>
<dbReference type="KEGG" id="halx:M0R89_03170"/>
<dbReference type="InterPro" id="IPR013216">
    <property type="entry name" value="Methyltransf_11"/>
</dbReference>
<proteinExistence type="predicted"/>
<dbReference type="GO" id="GO:0032259">
    <property type="term" value="P:methylation"/>
    <property type="evidence" value="ECO:0007669"/>
    <property type="project" value="UniProtKB-KW"/>
</dbReference>
<keyword evidence="2" id="KW-0489">Methyltransferase</keyword>
<evidence type="ECO:0000313" key="2">
    <source>
        <dbReference type="EMBL" id="UPV75077.1"/>
    </source>
</evidence>
<dbReference type="RefSeq" id="WP_248651120.1">
    <property type="nucleotide sequence ID" value="NZ_CP096659.1"/>
</dbReference>
<evidence type="ECO:0000259" key="1">
    <source>
        <dbReference type="Pfam" id="PF08241"/>
    </source>
</evidence>
<organism evidence="2 3">
    <name type="scientific">Halorussus limi</name>
    <dbReference type="NCBI Taxonomy" id="2938695"/>
    <lineage>
        <taxon>Archaea</taxon>
        <taxon>Methanobacteriati</taxon>
        <taxon>Methanobacteriota</taxon>
        <taxon>Stenosarchaea group</taxon>
        <taxon>Halobacteria</taxon>
        <taxon>Halobacteriales</taxon>
        <taxon>Haladaptataceae</taxon>
        <taxon>Halorussus</taxon>
    </lineage>
</organism>
<dbReference type="InterPro" id="IPR050508">
    <property type="entry name" value="Methyltransf_Superfamily"/>
</dbReference>
<dbReference type="AlphaFoldDB" id="A0A8U0HVY7"/>
<dbReference type="GO" id="GO:0008757">
    <property type="term" value="F:S-adenosylmethionine-dependent methyltransferase activity"/>
    <property type="evidence" value="ECO:0007669"/>
    <property type="project" value="InterPro"/>
</dbReference>
<dbReference type="Gene3D" id="3.40.50.150">
    <property type="entry name" value="Vaccinia Virus protein VP39"/>
    <property type="match status" value="1"/>
</dbReference>
<dbReference type="CDD" id="cd02440">
    <property type="entry name" value="AdoMet_MTases"/>
    <property type="match status" value="1"/>
</dbReference>
<dbReference type="GeneID" id="72184167"/>
<accession>A0A8U0HVY7</accession>
<name>A0A8U0HVY7_9EURY</name>
<dbReference type="Pfam" id="PF08241">
    <property type="entry name" value="Methyltransf_11"/>
    <property type="match status" value="1"/>
</dbReference>
<evidence type="ECO:0000313" key="3">
    <source>
        <dbReference type="Proteomes" id="UP000830729"/>
    </source>
</evidence>
<sequence>MSDRDAVRRAYDEMAETYAAERSQGGRGVEILAGFLDTLPERPRVLDAGCGQGTPVLRRLADAGDPVGLDFSGEQLRLASENVPDAPLVRGDMTKLPFRDDAFDAATGFHSLIHVPLDDHATVVEEFARVLRPGGRVLLTEGVEEWSGENPDWLDSGVEMRWDIAGAEATKDQLDRAGFAVEDEWLVVDELADDEVQKPFIEARLED</sequence>
<feature type="domain" description="Methyltransferase type 11" evidence="1">
    <location>
        <begin position="46"/>
        <end position="138"/>
    </location>
</feature>
<reference evidence="2 3" key="1">
    <citation type="submission" date="2022-04" db="EMBL/GenBank/DDBJ databases">
        <title>Diverse halophilic archaea isolated from saline environments.</title>
        <authorList>
            <person name="Cui H.-L."/>
        </authorList>
    </citation>
    <scope>NUCLEOTIDE SEQUENCE [LARGE SCALE GENOMIC DNA]</scope>
    <source>
        <strain evidence="2 3">XZYJT49</strain>
    </source>
</reference>
<protein>
    <submittedName>
        <fullName evidence="2">Class I SAM-dependent methyltransferase</fullName>
    </submittedName>
</protein>
<keyword evidence="2" id="KW-0808">Transferase</keyword>
<gene>
    <name evidence="2" type="ORF">M0R89_03170</name>
</gene>